<dbReference type="EMBL" id="PYGI01000001">
    <property type="protein sequence ID" value="PSL16813.1"/>
    <property type="molecule type" value="Genomic_DNA"/>
</dbReference>
<reference evidence="1 2" key="1">
    <citation type="submission" date="2018-03" db="EMBL/GenBank/DDBJ databases">
        <title>Genomic Encyclopedia of Archaeal and Bacterial Type Strains, Phase II (KMG-II): from individual species to whole genera.</title>
        <authorList>
            <person name="Goeker M."/>
        </authorList>
    </citation>
    <scope>NUCLEOTIDE SEQUENCE [LARGE SCALE GENOMIC DNA]</scope>
    <source>
        <strain evidence="1 2">DSM 17586</strain>
    </source>
</reference>
<comment type="caution">
    <text evidence="1">The sequence shown here is derived from an EMBL/GenBank/DDBJ whole genome shotgun (WGS) entry which is preliminary data.</text>
</comment>
<name>A0A2P8F523_9GAMM</name>
<keyword evidence="2" id="KW-1185">Reference proteome</keyword>
<proteinExistence type="predicted"/>
<gene>
    <name evidence="1" type="ORF">CLV44_101213</name>
</gene>
<dbReference type="InterPro" id="IPR038604">
    <property type="entry name" value="HopJ_sf"/>
</dbReference>
<sequence>MRAITYLQELFMTLDTFIARLGQDDSLDFEETMAIISEYFDYTPCAFRNGLGDQAVFNEAGQNEGSCKIFGFAQLMQLDQAQTLACFGRFYRDVLNTPEGTDHGNIRSFMVNGWDGIVFEGQPLSRKAS</sequence>
<evidence type="ECO:0000313" key="1">
    <source>
        <dbReference type="EMBL" id="PSL16813.1"/>
    </source>
</evidence>
<dbReference type="Gene3D" id="3.20.160.10">
    <property type="entry name" value="vpa0580 domain like"/>
    <property type="match status" value="1"/>
</dbReference>
<dbReference type="Pfam" id="PF08888">
    <property type="entry name" value="HopJ"/>
    <property type="match status" value="1"/>
</dbReference>
<accession>A0A2P8F523</accession>
<dbReference type="InterPro" id="IPR014984">
    <property type="entry name" value="HopJ"/>
</dbReference>
<dbReference type="AlphaFoldDB" id="A0A2P8F523"/>
<dbReference type="Proteomes" id="UP000242133">
    <property type="component" value="Unassembled WGS sequence"/>
</dbReference>
<evidence type="ECO:0000313" key="2">
    <source>
        <dbReference type="Proteomes" id="UP000242133"/>
    </source>
</evidence>
<organism evidence="1 2">
    <name type="scientific">Marinobacterium halophilum</name>
    <dbReference type="NCBI Taxonomy" id="267374"/>
    <lineage>
        <taxon>Bacteria</taxon>
        <taxon>Pseudomonadati</taxon>
        <taxon>Pseudomonadota</taxon>
        <taxon>Gammaproteobacteria</taxon>
        <taxon>Oceanospirillales</taxon>
        <taxon>Oceanospirillaceae</taxon>
        <taxon>Marinobacterium</taxon>
    </lineage>
</organism>
<protein>
    <submittedName>
        <fullName evidence="1">HopJ type III effector protein</fullName>
    </submittedName>
</protein>